<dbReference type="Bgee" id="108712713">
    <property type="expression patterns" value="Expressed in egg cell and 9 other cell types or tissues"/>
</dbReference>
<dbReference type="GO" id="GO:0007088">
    <property type="term" value="P:regulation of mitotic nuclear division"/>
    <property type="evidence" value="ECO:0007669"/>
    <property type="project" value="TreeGrafter"/>
</dbReference>
<gene>
    <name evidence="10 11" type="primary">LOC108712713</name>
</gene>
<evidence type="ECO:0000256" key="5">
    <source>
        <dbReference type="ARBA" id="ARBA00023242"/>
    </source>
</evidence>
<feature type="region of interest" description="Disordered" evidence="7">
    <location>
        <begin position="242"/>
        <end position="264"/>
    </location>
</feature>
<evidence type="ECO:0000313" key="10">
    <source>
        <dbReference type="RefSeq" id="XP_018110565.1"/>
    </source>
</evidence>
<dbReference type="PANTHER" id="PTHR21603:SF16">
    <property type="entry name" value="CELL DIVISION CYCLE-ASSOCIATED PROTEIN 2"/>
    <property type="match status" value="1"/>
</dbReference>
<dbReference type="CTD" id="108712713"/>
<evidence type="ECO:0000256" key="3">
    <source>
        <dbReference type="ARBA" id="ARBA00022553"/>
    </source>
</evidence>
<dbReference type="Pfam" id="PF15276">
    <property type="entry name" value="PP1_bind"/>
    <property type="match status" value="1"/>
</dbReference>
<dbReference type="RefSeq" id="XP_018110565.1">
    <property type="nucleotide sequence ID" value="XM_018255076.2"/>
</dbReference>
<feature type="compositionally biased region" description="Basic residues" evidence="7">
    <location>
        <begin position="650"/>
        <end position="680"/>
    </location>
</feature>
<dbReference type="STRING" id="8355.A0A1L8GRW0"/>
<evidence type="ECO:0000313" key="9">
    <source>
        <dbReference type="Proteomes" id="UP000186698"/>
    </source>
</evidence>
<evidence type="ECO:0000256" key="4">
    <source>
        <dbReference type="ARBA" id="ARBA00022843"/>
    </source>
</evidence>
<feature type="compositionally biased region" description="Basic residues" evidence="7">
    <location>
        <begin position="720"/>
        <end position="735"/>
    </location>
</feature>
<dbReference type="AlphaFoldDB" id="A0A1L8GRW0"/>
<dbReference type="GeneID" id="108712713"/>
<reference evidence="10 11" key="1">
    <citation type="submission" date="2022-04" db="UniProtKB">
        <authorList>
            <consortium name="RefSeq"/>
        </authorList>
    </citation>
    <scope>IDENTIFICATION</scope>
    <source>
        <strain evidence="9 10">J_2021</strain>
        <tissue evidence="10 11">Erythrocytes</tissue>
    </source>
</reference>
<feature type="region of interest" description="Disordered" evidence="7">
    <location>
        <begin position="284"/>
        <end position="305"/>
    </location>
</feature>
<evidence type="ECO:0000256" key="1">
    <source>
        <dbReference type="ARBA" id="ARBA00004123"/>
    </source>
</evidence>
<protein>
    <submittedName>
        <fullName evidence="10 11">Cell division cycle-associated protein 2 isoform X1</fullName>
    </submittedName>
</protein>
<dbReference type="GO" id="GO:0005634">
    <property type="term" value="C:nucleus"/>
    <property type="evidence" value="ECO:0007669"/>
    <property type="project" value="UniProtKB-SubCell"/>
</dbReference>
<keyword evidence="3" id="KW-0597">Phosphoprotein</keyword>
<feature type="region of interest" description="Disordered" evidence="7">
    <location>
        <begin position="1"/>
        <end position="100"/>
    </location>
</feature>
<keyword evidence="5" id="KW-0539">Nucleus</keyword>
<feature type="region of interest" description="Disordered" evidence="7">
    <location>
        <begin position="114"/>
        <end position="141"/>
    </location>
</feature>
<feature type="compositionally biased region" description="Basic and acidic residues" evidence="7">
    <location>
        <begin position="432"/>
        <end position="444"/>
    </location>
</feature>
<feature type="domain" description="PP1-binding" evidence="8">
    <location>
        <begin position="451"/>
        <end position="513"/>
    </location>
</feature>
<feature type="compositionally biased region" description="Basic and acidic residues" evidence="7">
    <location>
        <begin position="536"/>
        <end position="553"/>
    </location>
</feature>
<sequence length="1086" mass="120679">MASRKVLQEIPILPPSAEKGPQEDVQRPVFHRKQPPAASSWTDIYDECKENMVPPDLECSTEGQVEHQQKVPEILEDSEKSDRLRDSHSQSEERVSGSQNYSTLLQPAHDYKEMETKAETGTNCTPSRTRGESNLTTESCHTPIDFTKSDVNELGITTDIFTKHTGTSPKSQLKHRRRSTIGVRGSPEMNFLICQIAKQRCKEKREPDPLETPFTSPRNLLLKDKMCSFRNAFQVLEEDEGKIPFPGFSEETESQPEREMTEPLQKKKRIYSILAPVCENAVKKPSPLALPSPSEKASKGLSSSVSKKIPKCDHKLSSAAPPDHSNSAITQPALLSCNEDPISQTRSPKSLKRKVMFSDLLNTEMPAKSVSVHQSTENPIESQPCSNFTLKPVLKKTPKRDPFHMELSSQRFAFWEQDEVQGAVPFTFGESSDSRENECLKRTESGNSSVKKKQVTFGKSLSPEFFDRFLPANTPLRRGGTPYHHRKSEGSTTAEEEKGADEPSESLPQPNFDCTEEEETLKPLSLCFEAELTGTEGHKDNAEPRHEMEESRLDQSTLQHDLGLAPSPAVSSPEKSPSVLQSDTESVNDKSFYVPGPAASVAGNRVTRSTLKKKSCSSEEDSASVSQAEDVNCLANVAEKGKSTREKKPVRVVAKKGQIKTARGKAKKSRGKSKKSNRKPHYLEREMVSKKPLLSPIPELPECYPTPPAPDFLQGLGNPAHKKRPAKTKSVLRRSRKVEPNIECFSLSISNNGSVAPAVEEKKDGSEGTIQEADSRQICLGVESSNTGRTDPPTNISQFTVTSLDSFIQTDSQSSEDSFHSTYKSRLEEKEQQPVLEGKELCMVAIQIPSQNSTRKQSIKRKIGAQQAREEGPTEAVLETKALNTESLNKQTFDLQPVNNEVIPSHHSENSPEDSCTNSRHDVLFSATETVEAKKSRRSSRLHRRSSVLSLAHSEVSAEESIGGDPPAESLCLEDKLGDCMGEEDFFIEDALRSNFPIEKKVRRSMRLRRDSGVAGLSWVQEEKRKETGRRKSICLSTVSQAETSQPLLKDQIQSPPKENKPVSIVAKKSRRRTLCTSTLHGAICW</sequence>
<evidence type="ECO:0000256" key="6">
    <source>
        <dbReference type="ARBA" id="ARBA00023306"/>
    </source>
</evidence>
<feature type="region of interest" description="Disordered" evidence="7">
    <location>
        <begin position="640"/>
        <end position="735"/>
    </location>
</feature>
<feature type="compositionally biased region" description="Basic and acidic residues" evidence="7">
    <location>
        <begin position="77"/>
        <end position="95"/>
    </location>
</feature>
<feature type="region of interest" description="Disordered" evidence="7">
    <location>
        <begin position="427"/>
        <end position="454"/>
    </location>
</feature>
<feature type="compositionally biased region" description="Basic residues" evidence="7">
    <location>
        <begin position="935"/>
        <end position="946"/>
    </location>
</feature>
<feature type="compositionally biased region" description="Polar residues" evidence="7">
    <location>
        <begin position="119"/>
        <end position="140"/>
    </location>
</feature>
<dbReference type="GO" id="GO:0005694">
    <property type="term" value="C:chromosome"/>
    <property type="evidence" value="ECO:0007669"/>
    <property type="project" value="TreeGrafter"/>
</dbReference>
<dbReference type="OrthoDB" id="9947694at2759"/>
<dbReference type="KEGG" id="xla:108712713"/>
<dbReference type="GO" id="GO:0051301">
    <property type="term" value="P:cell division"/>
    <property type="evidence" value="ECO:0007669"/>
    <property type="project" value="UniProtKB-KW"/>
</dbReference>
<keyword evidence="2" id="KW-1017">Isopeptide bond</keyword>
<feature type="compositionally biased region" description="Basic and acidic residues" evidence="7">
    <location>
        <begin position="255"/>
        <end position="264"/>
    </location>
</feature>
<evidence type="ECO:0000259" key="8">
    <source>
        <dbReference type="Pfam" id="PF15276"/>
    </source>
</evidence>
<evidence type="ECO:0000313" key="11">
    <source>
        <dbReference type="RefSeq" id="XP_018110566.1"/>
    </source>
</evidence>
<dbReference type="InterPro" id="IPR029334">
    <property type="entry name" value="PP1-bd"/>
</dbReference>
<dbReference type="GO" id="GO:0051983">
    <property type="term" value="P:regulation of chromosome segregation"/>
    <property type="evidence" value="ECO:0007669"/>
    <property type="project" value="TreeGrafter"/>
</dbReference>
<feature type="compositionally biased region" description="Basic and acidic residues" evidence="7">
    <location>
        <begin position="640"/>
        <end position="649"/>
    </location>
</feature>
<feature type="region of interest" description="Disordered" evidence="7">
    <location>
        <begin position="608"/>
        <end position="627"/>
    </location>
</feature>
<dbReference type="Proteomes" id="UP000186698">
    <property type="component" value="Chromosome 3S"/>
</dbReference>
<dbReference type="PANTHER" id="PTHR21603">
    <property type="entry name" value="ANTIGEN KI-67-LIKE PROTEIN"/>
    <property type="match status" value="1"/>
</dbReference>
<feature type="compositionally biased region" description="Polar residues" evidence="7">
    <location>
        <begin position="569"/>
        <end position="585"/>
    </location>
</feature>
<feature type="region of interest" description="Disordered" evidence="7">
    <location>
        <begin position="927"/>
        <end position="969"/>
    </location>
</feature>
<proteinExistence type="predicted"/>
<keyword evidence="10 11" id="KW-0132">Cell division</keyword>
<feature type="compositionally biased region" description="Low complexity" evidence="7">
    <location>
        <begin position="284"/>
        <end position="295"/>
    </location>
</feature>
<keyword evidence="9" id="KW-1185">Reference proteome</keyword>
<evidence type="ECO:0000256" key="2">
    <source>
        <dbReference type="ARBA" id="ARBA00022499"/>
    </source>
</evidence>
<keyword evidence="6" id="KW-0131">Cell cycle</keyword>
<feature type="region of interest" description="Disordered" evidence="7">
    <location>
        <begin position="472"/>
        <end position="600"/>
    </location>
</feature>
<dbReference type="RefSeq" id="XP_018110566.1">
    <property type="nucleotide sequence ID" value="XM_018255077.2"/>
</dbReference>
<comment type="subcellular location">
    <subcellularLocation>
        <location evidence="1">Nucleus</location>
    </subcellularLocation>
</comment>
<name>A0A1L8GRW0_XENLA</name>
<accession>A0A1L8GRW0</accession>
<organism evidence="10">
    <name type="scientific">Xenopus laevis</name>
    <name type="common">African clawed frog</name>
    <dbReference type="NCBI Taxonomy" id="8355"/>
    <lineage>
        <taxon>Eukaryota</taxon>
        <taxon>Metazoa</taxon>
        <taxon>Chordata</taxon>
        <taxon>Craniata</taxon>
        <taxon>Vertebrata</taxon>
        <taxon>Euteleostomi</taxon>
        <taxon>Amphibia</taxon>
        <taxon>Batrachia</taxon>
        <taxon>Anura</taxon>
        <taxon>Pipoidea</taxon>
        <taxon>Pipidae</taxon>
        <taxon>Xenopodinae</taxon>
        <taxon>Xenopus</taxon>
        <taxon>Xenopus</taxon>
    </lineage>
</organism>
<keyword evidence="4" id="KW-0832">Ubl conjugation</keyword>
<dbReference type="PaxDb" id="8355-A0A1L8GRW0"/>
<evidence type="ECO:0000256" key="7">
    <source>
        <dbReference type="SAM" id="MobiDB-lite"/>
    </source>
</evidence>